<dbReference type="InterPro" id="IPR041544">
    <property type="entry name" value="MotY_N"/>
</dbReference>
<evidence type="ECO:0000256" key="2">
    <source>
        <dbReference type="ARBA" id="ARBA00023136"/>
    </source>
</evidence>
<dbReference type="Pfam" id="PF18393">
    <property type="entry name" value="MotY_N"/>
    <property type="match status" value="1"/>
</dbReference>
<dbReference type="GO" id="GO:0009279">
    <property type="term" value="C:cell outer membrane"/>
    <property type="evidence" value="ECO:0007669"/>
    <property type="project" value="UniProtKB-SubCell"/>
</dbReference>
<keyword evidence="2" id="KW-0472">Membrane</keyword>
<proteinExistence type="predicted"/>
<dbReference type="CDD" id="cd07185">
    <property type="entry name" value="OmpA_C-like"/>
    <property type="match status" value="1"/>
</dbReference>
<dbReference type="OrthoDB" id="6905929at2"/>
<reference evidence="4 5" key="1">
    <citation type="submission" date="2018-06" db="EMBL/GenBank/DDBJ databases">
        <authorList>
            <consortium name="Pathogen Informatics"/>
            <person name="Doyle S."/>
        </authorList>
    </citation>
    <scope>NUCLEOTIDE SEQUENCE [LARGE SCALE GENOMIC DNA]</scope>
    <source>
        <strain evidence="4 5">NCTC11647</strain>
    </source>
</reference>
<dbReference type="PANTHER" id="PTHR30329">
    <property type="entry name" value="STATOR ELEMENT OF FLAGELLAR MOTOR COMPLEX"/>
    <property type="match status" value="1"/>
</dbReference>
<dbReference type="InterPro" id="IPR006665">
    <property type="entry name" value="OmpA-like"/>
</dbReference>
<dbReference type="RefSeq" id="WP_005298379.1">
    <property type="nucleotide sequence ID" value="NZ_CP018297.1"/>
</dbReference>
<dbReference type="NCBIfam" id="NF047620">
    <property type="entry name" value="FlgprotMotYVib"/>
    <property type="match status" value="1"/>
</dbReference>
<evidence type="ECO:0000313" key="5">
    <source>
        <dbReference type="Proteomes" id="UP000251647"/>
    </source>
</evidence>
<evidence type="ECO:0000256" key="1">
    <source>
        <dbReference type="ARBA" id="ARBA00004442"/>
    </source>
</evidence>
<name>A0A2T3QJ75_PHODM</name>
<dbReference type="PRINTS" id="PR01023">
    <property type="entry name" value="NAFLGMOTY"/>
</dbReference>
<dbReference type="Pfam" id="PF00691">
    <property type="entry name" value="OmpA"/>
    <property type="match status" value="1"/>
</dbReference>
<dbReference type="Gene3D" id="2.60.40.2540">
    <property type="match status" value="1"/>
</dbReference>
<dbReference type="Gene3D" id="3.30.1330.60">
    <property type="entry name" value="OmpA-like domain"/>
    <property type="match status" value="1"/>
</dbReference>
<dbReference type="Proteomes" id="UP000251647">
    <property type="component" value="Unassembled WGS sequence"/>
</dbReference>
<dbReference type="AlphaFoldDB" id="A0A2T3QJ75"/>
<evidence type="ECO:0000256" key="3">
    <source>
        <dbReference type="ARBA" id="ARBA00023237"/>
    </source>
</evidence>
<evidence type="ECO:0000313" key="4">
    <source>
        <dbReference type="EMBL" id="SPY28805.1"/>
    </source>
</evidence>
<dbReference type="PRINTS" id="PR01021">
    <property type="entry name" value="OMPADOMAIN"/>
</dbReference>
<protein>
    <submittedName>
        <fullName evidence="4">Root adhesin</fullName>
    </submittedName>
</protein>
<sequence length="297" mass="34163">MAWHQKQLTIISRCLLCCGLFLPLPSFAVTQYLAKPSQSQWQLKTNTQLECQLVHQIPGYGLAQFVSKAGKKINLDFEIDLFRSTGKTANVNLVSMPARWMPGDAAQRMLKLKFFKQFNGYVGGKTAWTMLSELERGRNPTFSYRDWYHSNRYIDVGLSAVAFQKPYQEFNQCLNQLLPYSFDDISFTILHYDNDSEELNELSRKRLMQIADFVRAAKDVDLVLVATYTDSFGTKNENQDLSERRANKLHEYFISLGLPPDRIKVQAFGERREIADNNTPIGRNLNRRVVISLGRSL</sequence>
<accession>A0A2T3QJ75</accession>
<dbReference type="PANTHER" id="PTHR30329:SF21">
    <property type="entry name" value="LIPOPROTEIN YIAD-RELATED"/>
    <property type="match status" value="1"/>
</dbReference>
<gene>
    <name evidence="4" type="primary">oprF_1</name>
    <name evidence="4" type="ORF">NCTC11647_01908</name>
</gene>
<dbReference type="InterPro" id="IPR050330">
    <property type="entry name" value="Bact_OuterMem_StrucFunc"/>
</dbReference>
<organism evidence="4 5">
    <name type="scientific">Photobacterium damselae</name>
    <dbReference type="NCBI Taxonomy" id="38293"/>
    <lineage>
        <taxon>Bacteria</taxon>
        <taxon>Pseudomonadati</taxon>
        <taxon>Pseudomonadota</taxon>
        <taxon>Gammaproteobacteria</taxon>
        <taxon>Vibrionales</taxon>
        <taxon>Vibrionaceae</taxon>
        <taxon>Photobacterium</taxon>
    </lineage>
</organism>
<keyword evidence="3" id="KW-0998">Cell outer membrane</keyword>
<dbReference type="PROSITE" id="PS51123">
    <property type="entry name" value="OMPA_2"/>
    <property type="match status" value="1"/>
</dbReference>
<dbReference type="InterPro" id="IPR036737">
    <property type="entry name" value="OmpA-like_sf"/>
</dbReference>
<dbReference type="InterPro" id="IPR006664">
    <property type="entry name" value="OMP_bac"/>
</dbReference>
<dbReference type="SUPFAM" id="SSF103088">
    <property type="entry name" value="OmpA-like"/>
    <property type="match status" value="1"/>
</dbReference>
<comment type="subcellular location">
    <subcellularLocation>
        <location evidence="1">Cell outer membrane</location>
    </subcellularLocation>
</comment>
<dbReference type="EMBL" id="UATL01000001">
    <property type="protein sequence ID" value="SPY28805.1"/>
    <property type="molecule type" value="Genomic_DNA"/>
</dbReference>